<dbReference type="Pfam" id="PF05741">
    <property type="entry name" value="zf-nanos"/>
    <property type="match status" value="1"/>
</dbReference>
<evidence type="ECO:0000313" key="11">
    <source>
        <dbReference type="EMBL" id="GIY60969.1"/>
    </source>
</evidence>
<evidence type="ECO:0000256" key="2">
    <source>
        <dbReference type="ARBA" id="ARBA00022490"/>
    </source>
</evidence>
<reference evidence="11 12" key="1">
    <citation type="submission" date="2021-06" db="EMBL/GenBank/DDBJ databases">
        <title>Caerostris darwini draft genome.</title>
        <authorList>
            <person name="Kono N."/>
            <person name="Arakawa K."/>
        </authorList>
    </citation>
    <scope>NUCLEOTIDE SEQUENCE [LARGE SCALE GENOMIC DNA]</scope>
</reference>
<organism evidence="11 12">
    <name type="scientific">Caerostris darwini</name>
    <dbReference type="NCBI Taxonomy" id="1538125"/>
    <lineage>
        <taxon>Eukaryota</taxon>
        <taxon>Metazoa</taxon>
        <taxon>Ecdysozoa</taxon>
        <taxon>Arthropoda</taxon>
        <taxon>Chelicerata</taxon>
        <taxon>Arachnida</taxon>
        <taxon>Araneae</taxon>
        <taxon>Araneomorphae</taxon>
        <taxon>Entelegynae</taxon>
        <taxon>Araneoidea</taxon>
        <taxon>Araneidae</taxon>
        <taxon>Caerostris</taxon>
    </lineage>
</organism>
<dbReference type="GO" id="GO:0006417">
    <property type="term" value="P:regulation of translation"/>
    <property type="evidence" value="ECO:0007669"/>
    <property type="project" value="UniProtKB-UniRule"/>
</dbReference>
<dbReference type="InterPro" id="IPR038129">
    <property type="entry name" value="Nanos_sf"/>
</dbReference>
<keyword evidence="7 8" id="KW-0694">RNA-binding</keyword>
<comment type="caution">
    <text evidence="11">The sequence shown here is derived from an EMBL/GenBank/DDBJ whole genome shotgun (WGS) entry which is preliminary data.</text>
</comment>
<dbReference type="InterPro" id="IPR024161">
    <property type="entry name" value="Znf_nanos-typ"/>
</dbReference>
<evidence type="ECO:0000256" key="3">
    <source>
        <dbReference type="ARBA" id="ARBA00022723"/>
    </source>
</evidence>
<sequence length="209" mass="23655">MSYNDEFMNPQHVKDVLKLSGFESEETPYSEQASGWSSSPSRPGVWSQEQVNKQGMEFYRPWNSNLRSDGTFHRSSHQGHGRGMGMNFQQRDHHFSQPANQLMHNKPSSKSYAATRPKAQYCSLCFQNGKGSSKKSKEDCMQHRLKDARGNVVCPVLQKHVCELCGATGAQAHTRAYCPKNKNRELVPIALQLKQTHLDSCARIRKSTP</sequence>
<feature type="compositionally biased region" description="Polar residues" evidence="9">
    <location>
        <begin position="29"/>
        <end position="48"/>
    </location>
</feature>
<dbReference type="PROSITE" id="PS51522">
    <property type="entry name" value="ZF_NANOS"/>
    <property type="match status" value="1"/>
</dbReference>
<evidence type="ECO:0000256" key="1">
    <source>
        <dbReference type="ARBA" id="ARBA00004496"/>
    </source>
</evidence>
<accession>A0AAV4UT72</accession>
<dbReference type="PANTHER" id="PTHR12887">
    <property type="entry name" value="NANOS PROTEIN"/>
    <property type="match status" value="1"/>
</dbReference>
<evidence type="ECO:0000313" key="12">
    <source>
        <dbReference type="Proteomes" id="UP001054837"/>
    </source>
</evidence>
<feature type="region of interest" description="Disordered" evidence="9">
    <location>
        <begin position="28"/>
        <end position="48"/>
    </location>
</feature>
<keyword evidence="2" id="KW-0963">Cytoplasm</keyword>
<dbReference type="GO" id="GO:0008270">
    <property type="term" value="F:zinc ion binding"/>
    <property type="evidence" value="ECO:0007669"/>
    <property type="project" value="UniProtKB-KW"/>
</dbReference>
<evidence type="ECO:0000256" key="7">
    <source>
        <dbReference type="ARBA" id="ARBA00022884"/>
    </source>
</evidence>
<keyword evidence="12" id="KW-1185">Reference proteome</keyword>
<dbReference type="Proteomes" id="UP001054837">
    <property type="component" value="Unassembled WGS sequence"/>
</dbReference>
<dbReference type="GO" id="GO:0003723">
    <property type="term" value="F:RNA binding"/>
    <property type="evidence" value="ECO:0007669"/>
    <property type="project" value="UniProtKB-UniRule"/>
</dbReference>
<keyword evidence="3" id="KW-0479">Metal-binding</keyword>
<evidence type="ECO:0000256" key="4">
    <source>
        <dbReference type="ARBA" id="ARBA00022771"/>
    </source>
</evidence>
<gene>
    <name evidence="11" type="primary">AVEN_198063_1</name>
    <name evidence="11" type="ORF">CDAR_436161</name>
</gene>
<name>A0AAV4UT72_9ARAC</name>
<evidence type="ECO:0000256" key="9">
    <source>
        <dbReference type="SAM" id="MobiDB-lite"/>
    </source>
</evidence>
<keyword evidence="5" id="KW-0862">Zinc</keyword>
<evidence type="ECO:0000256" key="8">
    <source>
        <dbReference type="PROSITE-ProRule" id="PRU00855"/>
    </source>
</evidence>
<comment type="similarity">
    <text evidence="8">Belongs to the nanos family.</text>
</comment>
<dbReference type="AlphaFoldDB" id="A0AAV4UT72"/>
<comment type="subcellular location">
    <subcellularLocation>
        <location evidence="1">Cytoplasm</location>
    </subcellularLocation>
</comment>
<proteinExistence type="inferred from homology"/>
<dbReference type="Gene3D" id="4.10.60.30">
    <property type="entry name" value="Nanos, RNA-binding domain"/>
    <property type="match status" value="1"/>
</dbReference>
<keyword evidence="4 8" id="KW-0863">Zinc-finger</keyword>
<protein>
    <submittedName>
        <fullName evidence="11">Nanos-type domain-containing protein</fullName>
    </submittedName>
</protein>
<evidence type="ECO:0000259" key="10">
    <source>
        <dbReference type="PROSITE" id="PS51522"/>
    </source>
</evidence>
<feature type="domain" description="Nanos-type" evidence="10">
    <location>
        <begin position="121"/>
        <end position="180"/>
    </location>
</feature>
<dbReference type="EMBL" id="BPLQ01011894">
    <property type="protein sequence ID" value="GIY60969.1"/>
    <property type="molecule type" value="Genomic_DNA"/>
</dbReference>
<evidence type="ECO:0000256" key="5">
    <source>
        <dbReference type="ARBA" id="ARBA00022833"/>
    </source>
</evidence>
<dbReference type="GO" id="GO:0005737">
    <property type="term" value="C:cytoplasm"/>
    <property type="evidence" value="ECO:0007669"/>
    <property type="project" value="UniProtKB-SubCell"/>
</dbReference>
<dbReference type="InterPro" id="IPR008705">
    <property type="entry name" value="Nanos/Xcar2"/>
</dbReference>
<evidence type="ECO:0000256" key="6">
    <source>
        <dbReference type="ARBA" id="ARBA00022845"/>
    </source>
</evidence>
<keyword evidence="6 8" id="KW-0810">Translation regulation</keyword>